<proteinExistence type="inferred from homology"/>
<keyword evidence="7" id="KW-1278">Translocase</keyword>
<protein>
    <recommendedName>
        <fullName evidence="12">HMA domain-containing protein</fullName>
    </recommendedName>
</protein>
<gene>
    <name evidence="13" type="ORF">Cvel_22718</name>
</gene>
<evidence type="ECO:0000256" key="9">
    <source>
        <dbReference type="ARBA" id="ARBA00023136"/>
    </source>
</evidence>
<dbReference type="GO" id="GO:0016020">
    <property type="term" value="C:membrane"/>
    <property type="evidence" value="ECO:0007669"/>
    <property type="project" value="UniProtKB-SubCell"/>
</dbReference>
<organism evidence="13">
    <name type="scientific">Chromera velia CCMP2878</name>
    <dbReference type="NCBI Taxonomy" id="1169474"/>
    <lineage>
        <taxon>Eukaryota</taxon>
        <taxon>Sar</taxon>
        <taxon>Alveolata</taxon>
        <taxon>Colpodellida</taxon>
        <taxon>Chromeraceae</taxon>
        <taxon>Chromera</taxon>
    </lineage>
</organism>
<dbReference type="InterPro" id="IPR036163">
    <property type="entry name" value="HMA_dom_sf"/>
</dbReference>
<dbReference type="InterPro" id="IPR027256">
    <property type="entry name" value="P-typ_ATPase_IB"/>
</dbReference>
<dbReference type="GO" id="GO:0016887">
    <property type="term" value="F:ATP hydrolysis activity"/>
    <property type="evidence" value="ECO:0007669"/>
    <property type="project" value="InterPro"/>
</dbReference>
<dbReference type="InterPro" id="IPR018303">
    <property type="entry name" value="ATPase_P-typ_P_site"/>
</dbReference>
<evidence type="ECO:0000256" key="7">
    <source>
        <dbReference type="ARBA" id="ARBA00022967"/>
    </source>
</evidence>
<dbReference type="Gene3D" id="3.30.70.100">
    <property type="match status" value="1"/>
</dbReference>
<dbReference type="GO" id="GO:0005524">
    <property type="term" value="F:ATP binding"/>
    <property type="evidence" value="ECO:0007669"/>
    <property type="project" value="UniProtKB-UniRule"/>
</dbReference>
<dbReference type="SFLD" id="SFLDS00003">
    <property type="entry name" value="Haloacid_Dehalogenase"/>
    <property type="match status" value="1"/>
</dbReference>
<dbReference type="PRINTS" id="PR00119">
    <property type="entry name" value="CATATPASE"/>
</dbReference>
<dbReference type="Gene3D" id="3.40.50.1000">
    <property type="entry name" value="HAD superfamily/HAD-like"/>
    <property type="match status" value="1"/>
</dbReference>
<evidence type="ECO:0000256" key="8">
    <source>
        <dbReference type="ARBA" id="ARBA00022989"/>
    </source>
</evidence>
<dbReference type="SUPFAM" id="SSF81660">
    <property type="entry name" value="Metal cation-transporting ATPase, ATP-binding domain N"/>
    <property type="match status" value="1"/>
</dbReference>
<feature type="transmembrane region" description="Helical" evidence="10">
    <location>
        <begin position="180"/>
        <end position="200"/>
    </location>
</feature>
<feature type="compositionally biased region" description="Basic and acidic residues" evidence="11">
    <location>
        <begin position="933"/>
        <end position="943"/>
    </location>
</feature>
<dbReference type="InterPro" id="IPR001757">
    <property type="entry name" value="P_typ_ATPase"/>
</dbReference>
<keyword evidence="8 10" id="KW-1133">Transmembrane helix</keyword>
<dbReference type="Pfam" id="PF00122">
    <property type="entry name" value="E1-E2_ATPase"/>
    <property type="match status" value="1"/>
</dbReference>
<dbReference type="EMBL" id="CDMZ01001395">
    <property type="protein sequence ID" value="CEM31969.1"/>
    <property type="molecule type" value="Genomic_DNA"/>
</dbReference>
<dbReference type="Gene3D" id="2.70.150.10">
    <property type="entry name" value="Calcium-transporting ATPase, cytoplasmic transduction domain A"/>
    <property type="match status" value="1"/>
</dbReference>
<dbReference type="SUPFAM" id="SSF56784">
    <property type="entry name" value="HAD-like"/>
    <property type="match status" value="1"/>
</dbReference>
<dbReference type="SUPFAM" id="SSF81665">
    <property type="entry name" value="Calcium ATPase, transmembrane domain M"/>
    <property type="match status" value="1"/>
</dbReference>
<keyword evidence="3 10" id="KW-0812">Transmembrane</keyword>
<dbReference type="InterPro" id="IPR023298">
    <property type="entry name" value="ATPase_P-typ_TM_dom_sf"/>
</dbReference>
<accession>A0A0G4GNW3</accession>
<dbReference type="SFLD" id="SFLDF00027">
    <property type="entry name" value="p-type_atpase"/>
    <property type="match status" value="1"/>
</dbReference>
<dbReference type="AlphaFoldDB" id="A0A0G4GNW3"/>
<dbReference type="NCBIfam" id="TIGR01525">
    <property type="entry name" value="ATPase-IB_hvy"/>
    <property type="match status" value="1"/>
</dbReference>
<evidence type="ECO:0000259" key="12">
    <source>
        <dbReference type="PROSITE" id="PS50846"/>
    </source>
</evidence>
<dbReference type="InterPro" id="IPR023299">
    <property type="entry name" value="ATPase_P-typ_cyto_dom_N"/>
</dbReference>
<dbReference type="SUPFAM" id="SSF55008">
    <property type="entry name" value="HMA, heavy metal-associated domain"/>
    <property type="match status" value="1"/>
</dbReference>
<dbReference type="VEuPathDB" id="CryptoDB:Cvel_22718"/>
<dbReference type="InterPro" id="IPR023214">
    <property type="entry name" value="HAD_sf"/>
</dbReference>
<dbReference type="PROSITE" id="PS00154">
    <property type="entry name" value="ATPASE_E1_E2"/>
    <property type="match status" value="1"/>
</dbReference>
<feature type="transmembrane region" description="Helical" evidence="10">
    <location>
        <begin position="148"/>
        <end position="168"/>
    </location>
</feature>
<evidence type="ECO:0000256" key="1">
    <source>
        <dbReference type="ARBA" id="ARBA00004141"/>
    </source>
</evidence>
<keyword evidence="5 10" id="KW-0547">Nucleotide-binding</keyword>
<evidence type="ECO:0000256" key="2">
    <source>
        <dbReference type="ARBA" id="ARBA00006024"/>
    </source>
</evidence>
<feature type="region of interest" description="Disordered" evidence="11">
    <location>
        <begin position="884"/>
        <end position="984"/>
    </location>
</feature>
<dbReference type="InterPro" id="IPR006121">
    <property type="entry name" value="HMA_dom"/>
</dbReference>
<evidence type="ECO:0000313" key="13">
    <source>
        <dbReference type="EMBL" id="CEM31969.1"/>
    </source>
</evidence>
<comment type="similarity">
    <text evidence="2 10">Belongs to the cation transport ATPase (P-type) (TC 3.A.3) family. Type IB subfamily.</text>
</comment>
<dbReference type="SFLD" id="SFLDG00002">
    <property type="entry name" value="C1.7:_P-type_atpase_like"/>
    <property type="match status" value="1"/>
</dbReference>
<name>A0A0G4GNW3_9ALVE</name>
<reference evidence="13" key="1">
    <citation type="submission" date="2014-11" db="EMBL/GenBank/DDBJ databases">
        <authorList>
            <person name="Otto D Thomas"/>
            <person name="Naeem Raeece"/>
        </authorList>
    </citation>
    <scope>NUCLEOTIDE SEQUENCE</scope>
</reference>
<evidence type="ECO:0000256" key="6">
    <source>
        <dbReference type="ARBA" id="ARBA00022840"/>
    </source>
</evidence>
<dbReference type="InterPro" id="IPR051014">
    <property type="entry name" value="Cation_Transport_ATPase_IB"/>
</dbReference>
<dbReference type="Gene3D" id="3.40.1110.10">
    <property type="entry name" value="Calcium-transporting ATPase, cytoplasmic domain N"/>
    <property type="match status" value="1"/>
</dbReference>
<dbReference type="SUPFAM" id="SSF81653">
    <property type="entry name" value="Calcium ATPase, transduction domain A"/>
    <property type="match status" value="1"/>
</dbReference>
<evidence type="ECO:0000256" key="5">
    <source>
        <dbReference type="ARBA" id="ARBA00022741"/>
    </source>
</evidence>
<sequence>MTAGQEEKDVEGVSVVQTIFTAQGICCASEVPLVRSAVAQFGPGIVHLAVNVLTQEVIIRHESNILPKQLKKALQDAALEPVLVSTTGEAIEETTKTRKCHCAGLPAWNIIVATVLWAVGLGAYSFGSSDAHGHGDPFSDEKWTNSEFLIVFNTCSLLAIILSLPTVVPRAWAAVKRCSVNVNVLMVLAVVGACLMQDFVEGATVLVLFSWSSFLERLASSRAKSAIGEVVALAPTTAMMLSEDGESRVCIEVVPVGSRIAVRPGDKVPPDGVIISGTTSLDESSSLTGESVPVSKKQGDSVVAGAINVGGGYIEVETTSLARDSFIARLAQLMADAQTQRAPTEEMVERVAKVYTPVIPWAWGVETGSHWLYVALVLLVVGCPCALVISTPISYVCSLATCARLGILVKGGKHLETLGTVEVIAFDKTGTLTAGRFVLTDIESLGAYDTKSLHHSLLSLAASVERYSAHPVAAAITQKAFAQNVDLFPDDCVKNFEDQAGKGVCADIEGVGRVCVGSGEYTESMLHTTPSLYADAVALVGGLRWEREAGPPESLQSFDTRGATICWISVDGRVMGVLSASDTVRASAVEAVGQLCDLGVRCVMLTGDSEDAARGIAIKVGVDMREVLFRCSPEKKLQYVQNLVQQKQRQRRRCSGSGRGKVAMVGDGVNDAAALASADVGIAMGDTGSAVAIEAADVALMDVNLKKLPVLICISRRTRLVIFLNIAFAVLSKLAVLGLAIAGYLTLWGAVAADIGSMLIVTLHAMTLLKARERARAAGAVLSTAGSLVTCCCCVVKHICCKVHKIKDFQSVGSLHCCCQHQCCGMTSDSDCAACSPTLMLHTEHDVLQESLLPAVVKESCCGDEKVAVKESCCAKEGEAQHAHKQGGADVTERVRSSGSVQELGETAHPSQSQSQCKREDPRSHCASHAGHHHDQNNRREDSATPPPPPAGVSSLCALIHPPSPYSNRKSFLSKKTTTPRNSN</sequence>
<dbReference type="GO" id="GO:0046872">
    <property type="term" value="F:metal ion binding"/>
    <property type="evidence" value="ECO:0007669"/>
    <property type="project" value="UniProtKB-KW"/>
</dbReference>
<dbReference type="InterPro" id="IPR059000">
    <property type="entry name" value="ATPase_P-type_domA"/>
</dbReference>
<feature type="domain" description="HMA" evidence="12">
    <location>
        <begin position="16"/>
        <end position="82"/>
    </location>
</feature>
<feature type="transmembrane region" description="Helical" evidence="10">
    <location>
        <begin position="720"/>
        <end position="741"/>
    </location>
</feature>
<dbReference type="NCBIfam" id="TIGR01494">
    <property type="entry name" value="ATPase_P-type"/>
    <property type="match status" value="2"/>
</dbReference>
<feature type="transmembrane region" description="Helical" evidence="10">
    <location>
        <begin position="107"/>
        <end position="128"/>
    </location>
</feature>
<evidence type="ECO:0000256" key="10">
    <source>
        <dbReference type="RuleBase" id="RU362081"/>
    </source>
</evidence>
<feature type="compositionally biased region" description="Polar residues" evidence="11">
    <location>
        <begin position="966"/>
        <end position="984"/>
    </location>
</feature>
<keyword evidence="9 10" id="KW-0472">Membrane</keyword>
<dbReference type="PANTHER" id="PTHR48085:SF5">
    <property type="entry name" value="CADMIUM_ZINC-TRANSPORTING ATPASE HMA4-RELATED"/>
    <property type="match status" value="1"/>
</dbReference>
<dbReference type="PROSITE" id="PS50846">
    <property type="entry name" value="HMA_2"/>
    <property type="match status" value="1"/>
</dbReference>
<evidence type="ECO:0000256" key="4">
    <source>
        <dbReference type="ARBA" id="ARBA00022723"/>
    </source>
</evidence>
<dbReference type="InterPro" id="IPR044492">
    <property type="entry name" value="P_typ_ATPase_HD_dom"/>
</dbReference>
<evidence type="ECO:0000256" key="3">
    <source>
        <dbReference type="ARBA" id="ARBA00022692"/>
    </source>
</evidence>
<dbReference type="Pfam" id="PF00702">
    <property type="entry name" value="Hydrolase"/>
    <property type="match status" value="1"/>
</dbReference>
<dbReference type="PANTHER" id="PTHR48085">
    <property type="entry name" value="CADMIUM/ZINC-TRANSPORTING ATPASE HMA2-RELATED"/>
    <property type="match status" value="1"/>
</dbReference>
<keyword evidence="6 10" id="KW-0067">ATP-binding</keyword>
<dbReference type="GO" id="GO:0019829">
    <property type="term" value="F:ATPase-coupled monoatomic cation transmembrane transporter activity"/>
    <property type="evidence" value="ECO:0007669"/>
    <property type="project" value="InterPro"/>
</dbReference>
<dbReference type="InterPro" id="IPR008250">
    <property type="entry name" value="ATPase_P-typ_transduc_dom_A_sf"/>
</dbReference>
<dbReference type="InterPro" id="IPR036412">
    <property type="entry name" value="HAD-like_sf"/>
</dbReference>
<feature type="transmembrane region" description="Helical" evidence="10">
    <location>
        <begin position="370"/>
        <end position="389"/>
    </location>
</feature>
<comment type="subcellular location">
    <subcellularLocation>
        <location evidence="1">Membrane</location>
        <topology evidence="1">Multi-pass membrane protein</topology>
    </subcellularLocation>
</comment>
<dbReference type="PhylomeDB" id="A0A0G4GNW3"/>
<evidence type="ECO:0000256" key="11">
    <source>
        <dbReference type="SAM" id="MobiDB-lite"/>
    </source>
</evidence>
<feature type="transmembrane region" description="Helical" evidence="10">
    <location>
        <begin position="747"/>
        <end position="769"/>
    </location>
</feature>
<keyword evidence="4 10" id="KW-0479">Metal-binding</keyword>